<evidence type="ECO:0000313" key="2">
    <source>
        <dbReference type="Proteomes" id="UP000075816"/>
    </source>
</evidence>
<sequence length="1451" mass="170248">MKYLNLYFTFFDNAVSKNLILEPNAIVKTNLEKCKVSFFLVEIQNRYRDEITSFELMIEKESEGNFIFNNKIIGNLADGLIEFDKCELKDSNGMETKYRLYVDCKQGGLTIFTTKDQPVYIQLKTSNSDFNLIVHDAIELNEIFELQQQTEELKFDLSIKKTTGVFTYSFYLDSDSTGKKPSDGEFIPISSNFVELKTELSSSYFKNNITYLHFYLKDNFGNIGYRKIPITTKNNVMIALSILNPEIQILNWKEEFGVLYESRNVEKLKPVIAYMTESGIVQIDGKKEIGTYDKGHKSFLFQLSEYFDEIQKDEFVLFFVLNGDKKLVSNEMKISIDNAKPSVEITNIENSYKLITDKNTTKFKLKGKVIDKNFFFLGSNVKKLQLNSNVNLLVLESQEELKEVHFGSEVQPLIKFNKYYYCKTLGKDFVVKDFNNSTTTNFKFVNDYTDEGEKSFYIWFSKKELTMYENNIIKHQGGLKLKGSILSFVTSQRFIEISDFYILQIIMRNDAKGTYSFDLGIADFDYSFLYRVLPKNISCEINPKKQIICDFEKTKIIMIKNFIETAVTKFNENKIISQKTGATDNLVNFLAISLKAGEFFTPNSNYIFFDDHLNSQDPETVYYKPVLKKGNNIIFYHNYICKKISDALYNFEMDIDIEDGENNFSILFEDILKNKIEKEFLVEKNYNGIKAIIDTGKLGKFNVKDNAIVTNRDSVVIQFLIINETKKLKTKDKIIRIKSDKTVKQQIIQDDESEKRIVIFEFNATPEEVMYEIYYEETSTKIGHFTLQKKNQLLLSSNKDKFISGSNHYFLTLDKDEFSKLSVVHNNQNTFSCSVKDNVIDISRNNNVNIMEDIELELTVFDPSGLFNSISKTIQGTFYNDNIIESYKILGDHIDHKIKEHSFSVEIKTNKSDYIEYIRAYDKTEINFYKRFKYGKKEKNVYTIQNITTPLKPSPIEIEIKLKKMDFTIKKHLFENDPVLYVEEKHNLLCSFAKNNDKLEISLKNQYKKEVVTYNKMEIFHNGVKFHTSNGITITNLLKLEFDKKLFSNSEEILVVLYDKKDKIVFTASEVISFDEYIENSAKLKNFETYNIKTQRELSNVILELKKKDEYFYSLNIIDIYGNTSIVNLEKDSTNEIDISEGTYTFELYAKKFNTNKLIHRYYVVVANDIESYFTFSTEYTMIRYIDEIRVDVLLPIYPGHLDNVLIFKNSEVSKNIYPYKIEGKKIFFKIPKMNGTNEYIYKNQYVEKVLPECIISPRKDKNFKIKNLYTTDNVLLFQNDDEVILQKKTNLFLYVENCESIHIISKGLRQKIHVTPNQRTMIHENLIPCTLEFYKKGWKIKMMEINVERLEDELIPVDENKEIQKLESIPFELRMMQIKRQEYQIKMKNRTKHFLLDFANMYAGVKWKSMSIDYKEEFLSNVAAEVFEEINELNLNKIKERIIKRLGEFE</sequence>
<name>A0A162J857_9FUSO</name>
<reference evidence="1 2" key="1">
    <citation type="submission" date="2016-03" db="EMBL/GenBank/DDBJ databases">
        <title>Comparative genomics of human isolates of Fusobacterium necrophorum.</title>
        <authorList>
            <person name="Jensen A."/>
            <person name="Bank S."/>
            <person name="Andersen P.S."/>
            <person name="Kristensen L.H."/>
            <person name="Prag J."/>
        </authorList>
    </citation>
    <scope>NUCLEOTIDE SEQUENCE [LARGE SCALE GENOMIC DNA]</scope>
    <source>
        <strain evidence="1 2">LS_1264</strain>
    </source>
</reference>
<accession>A0A162J857</accession>
<evidence type="ECO:0000313" key="1">
    <source>
        <dbReference type="EMBL" id="KYL05314.1"/>
    </source>
</evidence>
<gene>
    <name evidence="1" type="ORF">A2J07_00835</name>
</gene>
<dbReference type="EMBL" id="LVEA01000001">
    <property type="protein sequence ID" value="KYL05314.1"/>
    <property type="molecule type" value="Genomic_DNA"/>
</dbReference>
<dbReference type="Proteomes" id="UP000075816">
    <property type="component" value="Unassembled WGS sequence"/>
</dbReference>
<proteinExistence type="predicted"/>
<comment type="caution">
    <text evidence="1">The sequence shown here is derived from an EMBL/GenBank/DDBJ whole genome shotgun (WGS) entry which is preliminary data.</text>
</comment>
<protein>
    <submittedName>
        <fullName evidence="1">Uncharacterized protein</fullName>
    </submittedName>
</protein>
<organism evidence="1 2">
    <name type="scientific">Fusobacterium necrophorum subsp. funduliforme</name>
    <dbReference type="NCBI Taxonomy" id="143387"/>
    <lineage>
        <taxon>Bacteria</taxon>
        <taxon>Fusobacteriati</taxon>
        <taxon>Fusobacteriota</taxon>
        <taxon>Fusobacteriia</taxon>
        <taxon>Fusobacteriales</taxon>
        <taxon>Fusobacteriaceae</taxon>
        <taxon>Fusobacterium</taxon>
    </lineage>
</organism>
<dbReference type="RefSeq" id="WP_062680870.1">
    <property type="nucleotide sequence ID" value="NZ_LVEA01000001.1"/>
</dbReference>